<organism evidence="1 2">
    <name type="scientific">Prevotella multiformis DSM 16608</name>
    <dbReference type="NCBI Taxonomy" id="888743"/>
    <lineage>
        <taxon>Bacteria</taxon>
        <taxon>Pseudomonadati</taxon>
        <taxon>Bacteroidota</taxon>
        <taxon>Bacteroidia</taxon>
        <taxon>Bacteroidales</taxon>
        <taxon>Prevotellaceae</taxon>
        <taxon>Prevotella</taxon>
    </lineage>
</organism>
<dbReference type="RefSeq" id="WP_007367152.1">
    <property type="nucleotide sequence ID" value="NZ_GL872282.1"/>
</dbReference>
<sequence>MEVNIKQALKVFFSKSSFEMIYFEAFANALDAGATDFYIDIKQGNELKELSLVLTDNGIGFTDERFRKFGKLFDVEEEPSHKGLGRLVYLCYFGKVHVESCFNNSVTRVFDFDESFSGTSQTIHTGNEDNGTVLTMTEFLGTKLGRNDYIKPSYIKNALLENFYMKFYKAKLAGKQLNIFIRLFVDGQIVSEETITTDSMPSFSVKELTTQMDLFNSIDLYYYVREVEIKETKVITALAIDDRSHRVEIIADENLPKGYEMIFLLISESFQGNIDGTRQNLTISDNELTIIKTIFRNGISEVIKEQFPQINKNNEKRVTYLKQTFPHLCGYFDNNDIGYSSQTDILKKAQDKFFRDQKEILGAKELNDEQFNKSLDLSARALTEYILFRQNVIKRMKGLDKNNKEEELHNLIAPKYAEFHGQDVVTDMYRNNVWVLDDKFMSYSTVLSEAEMSRVIDVLTEGEVRDKDNDRPDITLFFSGNPNESDKKVDVVVVELKRLGLSAEQNSIVEFQLDTRTRRLAEYYGNRIQRMWFYGIVDFDDQYEMHLRDNYFKPLFSNGKIYFRSKQVSLNLTSSESVIQNAYILDFSAMVEDANSRNSTFLKILQHSFEKRKQ</sequence>
<reference evidence="1 2" key="1">
    <citation type="submission" date="2011-01" db="EMBL/GenBank/DDBJ databases">
        <authorList>
            <person name="Muzny D."/>
            <person name="Qin X."/>
            <person name="Deng J."/>
            <person name="Jiang H."/>
            <person name="Liu Y."/>
            <person name="Qu J."/>
            <person name="Song X.-Z."/>
            <person name="Zhang L."/>
            <person name="Thornton R."/>
            <person name="Coyle M."/>
            <person name="Francisco L."/>
            <person name="Jackson L."/>
            <person name="Javaid M."/>
            <person name="Korchina V."/>
            <person name="Kovar C."/>
            <person name="Mata R."/>
            <person name="Mathew T."/>
            <person name="Ngo R."/>
            <person name="Nguyen L."/>
            <person name="Nguyen N."/>
            <person name="Okwuonu G."/>
            <person name="Ongeri F."/>
            <person name="Pham C."/>
            <person name="Simmons D."/>
            <person name="Wilczek-Boney K."/>
            <person name="Hale W."/>
            <person name="Jakkamsetti A."/>
            <person name="Pham P."/>
            <person name="Ruth R."/>
            <person name="San Lucas F."/>
            <person name="Warren J."/>
            <person name="Zhang J."/>
            <person name="Zhao Z."/>
            <person name="Zhou C."/>
            <person name="Zhu D."/>
            <person name="Lee S."/>
            <person name="Bess C."/>
            <person name="Blankenburg K."/>
            <person name="Forbes L."/>
            <person name="Fu Q."/>
            <person name="Gubbala S."/>
            <person name="Hirani K."/>
            <person name="Jayaseelan J.C."/>
            <person name="Lara F."/>
            <person name="Munidasa M."/>
            <person name="Palculict T."/>
            <person name="Patil S."/>
            <person name="Pu L.-L."/>
            <person name="Saada N."/>
            <person name="Tang L."/>
            <person name="Weissenberger G."/>
            <person name="Zhu Y."/>
            <person name="Hemphill L."/>
            <person name="Shang Y."/>
            <person name="Youmans B."/>
            <person name="Ayvaz T."/>
            <person name="Ross M."/>
            <person name="Santibanez J."/>
            <person name="Aqrawi P."/>
            <person name="Gross S."/>
            <person name="Joshi V."/>
            <person name="Fowler G."/>
            <person name="Nazareth L."/>
            <person name="Reid J."/>
            <person name="Worley K."/>
            <person name="Petrosino J."/>
            <person name="Highlander S."/>
            <person name="Gibbs R."/>
        </authorList>
    </citation>
    <scope>NUCLEOTIDE SEQUENCE [LARGE SCALE GENOMIC DNA]</scope>
    <source>
        <strain evidence="1 2">DSM 16608</strain>
    </source>
</reference>
<dbReference type="Gene3D" id="3.30.565.10">
    <property type="entry name" value="Histidine kinase-like ATPase, C-terminal domain"/>
    <property type="match status" value="1"/>
</dbReference>
<dbReference type="OrthoDB" id="2041081at2"/>
<evidence type="ECO:0000313" key="2">
    <source>
        <dbReference type="Proteomes" id="UP000005697"/>
    </source>
</evidence>
<proteinExistence type="predicted"/>
<dbReference type="SUPFAM" id="SSF55874">
    <property type="entry name" value="ATPase domain of HSP90 chaperone/DNA topoisomerase II/histidine kinase"/>
    <property type="match status" value="1"/>
</dbReference>
<dbReference type="Proteomes" id="UP000005697">
    <property type="component" value="Unassembled WGS sequence"/>
</dbReference>
<gene>
    <name evidence="1" type="ORF">HMPREF9141_2405</name>
</gene>
<dbReference type="EMBL" id="AEWX01000034">
    <property type="protein sequence ID" value="EGC19154.1"/>
    <property type="molecule type" value="Genomic_DNA"/>
</dbReference>
<comment type="caution">
    <text evidence="1">The sequence shown here is derived from an EMBL/GenBank/DDBJ whole genome shotgun (WGS) entry which is preliminary data.</text>
</comment>
<protein>
    <submittedName>
        <fullName evidence="1">ATPase family protein</fullName>
    </submittedName>
</protein>
<dbReference type="AlphaFoldDB" id="F0F9Y8"/>
<name>F0F9Y8_9BACT</name>
<dbReference type="eggNOG" id="COG2172">
    <property type="taxonomic scope" value="Bacteria"/>
</dbReference>
<evidence type="ECO:0000313" key="1">
    <source>
        <dbReference type="EMBL" id="EGC19154.1"/>
    </source>
</evidence>
<dbReference type="HOGENOM" id="CLU_029852_0_0_10"/>
<accession>F0F9Y8</accession>
<keyword evidence="2" id="KW-1185">Reference proteome</keyword>
<dbReference type="InterPro" id="IPR036890">
    <property type="entry name" value="HATPase_C_sf"/>
</dbReference>